<feature type="compositionally biased region" description="Acidic residues" evidence="1">
    <location>
        <begin position="436"/>
        <end position="463"/>
    </location>
</feature>
<feature type="compositionally biased region" description="Basic and acidic residues" evidence="1">
    <location>
        <begin position="152"/>
        <end position="164"/>
    </location>
</feature>
<evidence type="ECO:0008006" key="4">
    <source>
        <dbReference type="Google" id="ProtNLM"/>
    </source>
</evidence>
<protein>
    <recommendedName>
        <fullName evidence="4">FAR1 domain-containing protein</fullName>
    </recommendedName>
</protein>
<organism evidence="2 3">
    <name type="scientific">Sporothrix eucalyptigena</name>
    <dbReference type="NCBI Taxonomy" id="1812306"/>
    <lineage>
        <taxon>Eukaryota</taxon>
        <taxon>Fungi</taxon>
        <taxon>Dikarya</taxon>
        <taxon>Ascomycota</taxon>
        <taxon>Pezizomycotina</taxon>
        <taxon>Sordariomycetes</taxon>
        <taxon>Sordariomycetidae</taxon>
        <taxon>Ophiostomatales</taxon>
        <taxon>Ophiostomataceae</taxon>
        <taxon>Sporothrix</taxon>
    </lineage>
</organism>
<dbReference type="PANTHER" id="PTHR31669:SF251">
    <property type="entry name" value="PROTEIN FAR1-RELATED SEQUENCE"/>
    <property type="match status" value="1"/>
</dbReference>
<dbReference type="PANTHER" id="PTHR31669">
    <property type="entry name" value="PROTEIN FAR1-RELATED SEQUENCE 10-RELATED"/>
    <property type="match status" value="1"/>
</dbReference>
<accession>A0ABP0B3V9</accession>
<feature type="region of interest" description="Disordered" evidence="1">
    <location>
        <begin position="135"/>
        <end position="210"/>
    </location>
</feature>
<feature type="region of interest" description="Disordered" evidence="1">
    <location>
        <begin position="1"/>
        <end position="121"/>
    </location>
</feature>
<dbReference type="Proteomes" id="UP001642482">
    <property type="component" value="Unassembled WGS sequence"/>
</dbReference>
<dbReference type="InterPro" id="IPR031052">
    <property type="entry name" value="FHY3/FAR1"/>
</dbReference>
<dbReference type="EMBL" id="CAWUHD010000013">
    <property type="protein sequence ID" value="CAK7214172.1"/>
    <property type="molecule type" value="Genomic_DNA"/>
</dbReference>
<reference evidence="2 3" key="1">
    <citation type="submission" date="2024-01" db="EMBL/GenBank/DDBJ databases">
        <authorList>
            <person name="Allen C."/>
            <person name="Tagirdzhanova G."/>
        </authorList>
    </citation>
    <scope>NUCLEOTIDE SEQUENCE [LARGE SCALE GENOMIC DNA]</scope>
</reference>
<feature type="compositionally biased region" description="Low complexity" evidence="1">
    <location>
        <begin position="21"/>
        <end position="35"/>
    </location>
</feature>
<proteinExistence type="predicted"/>
<evidence type="ECO:0000313" key="3">
    <source>
        <dbReference type="Proteomes" id="UP001642482"/>
    </source>
</evidence>
<gene>
    <name evidence="2" type="ORF">SEUCBS140593_002093</name>
</gene>
<evidence type="ECO:0000256" key="1">
    <source>
        <dbReference type="SAM" id="MobiDB-lite"/>
    </source>
</evidence>
<name>A0ABP0B3V9_9PEZI</name>
<sequence length="463" mass="50904">MTPRGRPRNSASLQEVEAGTSAAARRSPAPRALAPNGPLPPQAQAQMRSQIQMQVPMPARQPRNQTPRIPAVATPVSQVVNTPPYPSPSYGPPGPPPEGPPPGQWHWIPFQPPPPFYGQQIHSLPGWPYGYPAFPQPQQLQAQPPSQFINEQHQHQIEARDRQQRAGNANVAQRGQQQQQRTPNQQGTPNRRAPDPDVFDGPPCGPPPPAWVFDSIDTAAAAVKAHALANGYTVVLRARVPSGKDATIYNFRCGRGGHVPTPDTNENALGRDGRPIKRRNRTTQKTGCPFTLTIKKDKYAAGPTQVWRVQPATHSHNHAGVAPLGFRSQRSKLLDAHRDSIMMMHNDGIRVSKIRKYLKLEALPKSDFYNIIRKDTKDARQALLTTQQQQQLELQQIAGQLGQMMPAAPNVSDGLMMGSLDALTDEGQLRALMAADTEDGEDDGDEMDDDEEDEDDIDAEVDE</sequence>
<feature type="compositionally biased region" description="Low complexity" evidence="1">
    <location>
        <begin position="135"/>
        <end position="148"/>
    </location>
</feature>
<feature type="region of interest" description="Disordered" evidence="1">
    <location>
        <begin position="432"/>
        <end position="463"/>
    </location>
</feature>
<evidence type="ECO:0000313" key="2">
    <source>
        <dbReference type="EMBL" id="CAK7214172.1"/>
    </source>
</evidence>
<feature type="compositionally biased region" description="Pro residues" evidence="1">
    <location>
        <begin position="83"/>
        <end position="103"/>
    </location>
</feature>
<feature type="compositionally biased region" description="Low complexity" evidence="1">
    <location>
        <begin position="173"/>
        <end position="190"/>
    </location>
</feature>
<feature type="compositionally biased region" description="Polar residues" evidence="1">
    <location>
        <begin position="43"/>
        <end position="53"/>
    </location>
</feature>
<comment type="caution">
    <text evidence="2">The sequence shown here is derived from an EMBL/GenBank/DDBJ whole genome shotgun (WGS) entry which is preliminary data.</text>
</comment>
<keyword evidence="3" id="KW-1185">Reference proteome</keyword>